<protein>
    <submittedName>
        <fullName evidence="1">Uncharacterized protein</fullName>
    </submittedName>
</protein>
<dbReference type="Proteomes" id="UP000027586">
    <property type="component" value="Unassembled WGS sequence"/>
</dbReference>
<dbReference type="AlphaFoldDB" id="A0A068RL74"/>
<keyword evidence="2" id="KW-1185">Reference proteome</keyword>
<evidence type="ECO:0000313" key="1">
    <source>
        <dbReference type="EMBL" id="CDH50387.1"/>
    </source>
</evidence>
<reference evidence="1" key="1">
    <citation type="submission" date="2013-08" db="EMBL/GenBank/DDBJ databases">
        <title>Gene expansion shapes genome architecture in the human pathogen Lichtheimia corymbifera: an evolutionary genomics analysis in the ancient terrestrial Mucorales (Mucoromycotina).</title>
        <authorList>
            <person name="Schwartze V.U."/>
            <person name="Winter S."/>
            <person name="Shelest E."/>
            <person name="Marcet-Houben M."/>
            <person name="Horn F."/>
            <person name="Wehner S."/>
            <person name="Hoffmann K."/>
            <person name="Riege K."/>
            <person name="Sammeth M."/>
            <person name="Nowrousian M."/>
            <person name="Valiante V."/>
            <person name="Linde J."/>
            <person name="Jacobsen I.D."/>
            <person name="Marz M."/>
            <person name="Brakhage A.A."/>
            <person name="Gabaldon T."/>
            <person name="Bocker S."/>
            <person name="Voigt K."/>
        </authorList>
    </citation>
    <scope>NUCLEOTIDE SEQUENCE [LARGE SCALE GENOMIC DNA]</scope>
    <source>
        <strain evidence="1">FSU 9682</strain>
    </source>
</reference>
<dbReference type="VEuPathDB" id="FungiDB:LCOR_02100.1"/>
<organism evidence="1 2">
    <name type="scientific">Lichtheimia corymbifera JMRC:FSU:9682</name>
    <dbReference type="NCBI Taxonomy" id="1263082"/>
    <lineage>
        <taxon>Eukaryota</taxon>
        <taxon>Fungi</taxon>
        <taxon>Fungi incertae sedis</taxon>
        <taxon>Mucoromycota</taxon>
        <taxon>Mucoromycotina</taxon>
        <taxon>Mucoromycetes</taxon>
        <taxon>Mucorales</taxon>
        <taxon>Lichtheimiaceae</taxon>
        <taxon>Lichtheimia</taxon>
    </lineage>
</organism>
<evidence type="ECO:0000313" key="2">
    <source>
        <dbReference type="Proteomes" id="UP000027586"/>
    </source>
</evidence>
<sequence>MGNRYSNPYDPYWYDYDPMYGGVGGYYDYNLSAWRPRSRGLFGSGYGYYYSPYASPYDYYYPAATQYPYFNNYYQPMMQPYYYPRTPYF</sequence>
<gene>
    <name evidence="1" type="ORF">LCOR_02100.1</name>
</gene>
<name>A0A068RL74_9FUNG</name>
<accession>A0A068RL74</accession>
<proteinExistence type="predicted"/>
<comment type="caution">
    <text evidence="1">The sequence shown here is derived from an EMBL/GenBank/DDBJ whole genome shotgun (WGS) entry which is preliminary data.</text>
</comment>
<dbReference type="EMBL" id="CBTN010000006">
    <property type="protein sequence ID" value="CDH50387.1"/>
    <property type="molecule type" value="Genomic_DNA"/>
</dbReference>